<feature type="compositionally biased region" description="Polar residues" evidence="1">
    <location>
        <begin position="39"/>
        <end position="56"/>
    </location>
</feature>
<proteinExistence type="predicted"/>
<name>A0A0A1TFT8_9HYPO</name>
<dbReference type="EMBL" id="CDHN01000002">
    <property type="protein sequence ID" value="CEJ89215.1"/>
    <property type="molecule type" value="Genomic_DNA"/>
</dbReference>
<dbReference type="STRING" id="1531966.A0A0A1TFT8"/>
<dbReference type="HOGENOM" id="CLU_863776_0_0_1"/>
<keyword evidence="3" id="KW-1185">Reference proteome</keyword>
<reference evidence="2 3" key="1">
    <citation type="journal article" date="2015" name="Genome Announc.">
        <title>Draft Genome Sequence and Gene Annotation of the Entomopathogenic Fungus Verticillium hemipterigenum.</title>
        <authorList>
            <person name="Horn F."/>
            <person name="Habel A."/>
            <person name="Scharf D.H."/>
            <person name="Dworschak J."/>
            <person name="Brakhage A.A."/>
            <person name="Guthke R."/>
            <person name="Hertweck C."/>
            <person name="Linde J."/>
        </authorList>
    </citation>
    <scope>NUCLEOTIDE SEQUENCE [LARGE SCALE GENOMIC DNA]</scope>
</reference>
<evidence type="ECO:0000256" key="1">
    <source>
        <dbReference type="SAM" id="MobiDB-lite"/>
    </source>
</evidence>
<evidence type="ECO:0000313" key="3">
    <source>
        <dbReference type="Proteomes" id="UP000039046"/>
    </source>
</evidence>
<accession>A0A0A1TFT8</accession>
<dbReference type="OrthoDB" id="5236058at2759"/>
<feature type="region of interest" description="Disordered" evidence="1">
    <location>
        <begin position="37"/>
        <end position="64"/>
    </location>
</feature>
<organism evidence="2 3">
    <name type="scientific">[Torrubiella] hemipterigena</name>
    <dbReference type="NCBI Taxonomy" id="1531966"/>
    <lineage>
        <taxon>Eukaryota</taxon>
        <taxon>Fungi</taxon>
        <taxon>Dikarya</taxon>
        <taxon>Ascomycota</taxon>
        <taxon>Pezizomycotina</taxon>
        <taxon>Sordariomycetes</taxon>
        <taxon>Hypocreomycetidae</taxon>
        <taxon>Hypocreales</taxon>
        <taxon>Clavicipitaceae</taxon>
        <taxon>Clavicipitaceae incertae sedis</taxon>
        <taxon>'Torrubiella' clade</taxon>
    </lineage>
</organism>
<protein>
    <submittedName>
        <fullName evidence="2">Uncharacterized protein</fullName>
    </submittedName>
</protein>
<evidence type="ECO:0000313" key="2">
    <source>
        <dbReference type="EMBL" id="CEJ89215.1"/>
    </source>
</evidence>
<dbReference type="AlphaFoldDB" id="A0A0A1TFT8"/>
<sequence length="322" mass="36337">MVDNMKLIQARLYISVSRPQVAFSSKRKTTLKHFHIKATNMSGPPTNPDSTTSSAKTEPHHDTALPLTHKRLSREHICAVMGKLGETFRDIPYAVAGRSALAYYGYDSINVPHISIMCPFPTARVILTWVRANGLAIVPNQPTGFIMPTGDDQPSAVVYVRGTSENFYQMAPIMDTEHGVYVVTLASLANRIAKTYIGIVKKGCGRCHQEALRQDMAWTLCRIIELDMVEHQFPRDAPPRYINDPEFWAPFSATFPDMVVLFQMLGLHLNRPFRRQATPFAWPSSPLTTEYRDSVISQHGRRVSVESFHDPNEIRDVSPERI</sequence>
<dbReference type="Proteomes" id="UP000039046">
    <property type="component" value="Unassembled WGS sequence"/>
</dbReference>
<gene>
    <name evidence="2" type="ORF">VHEMI05072</name>
</gene>